<dbReference type="AlphaFoldDB" id="A0AA38MWZ9"/>
<name>A0AA38MWZ9_9AGAR</name>
<evidence type="ECO:0000313" key="3">
    <source>
        <dbReference type="Proteomes" id="UP001176059"/>
    </source>
</evidence>
<organism evidence="2 3">
    <name type="scientific">Lentinula guzmanii</name>
    <dbReference type="NCBI Taxonomy" id="2804957"/>
    <lineage>
        <taxon>Eukaryota</taxon>
        <taxon>Fungi</taxon>
        <taxon>Dikarya</taxon>
        <taxon>Basidiomycota</taxon>
        <taxon>Agaricomycotina</taxon>
        <taxon>Agaricomycetes</taxon>
        <taxon>Agaricomycetidae</taxon>
        <taxon>Agaricales</taxon>
        <taxon>Marasmiineae</taxon>
        <taxon>Omphalotaceae</taxon>
        <taxon>Lentinula</taxon>
    </lineage>
</organism>
<keyword evidence="1" id="KW-0472">Membrane</keyword>
<dbReference type="EMBL" id="JANVFO010000050">
    <property type="protein sequence ID" value="KAJ3724232.1"/>
    <property type="molecule type" value="Genomic_DNA"/>
</dbReference>
<keyword evidence="1" id="KW-0812">Transmembrane</keyword>
<keyword evidence="1" id="KW-1133">Transmembrane helix</keyword>
<dbReference type="Gene3D" id="2.120.10.30">
    <property type="entry name" value="TolB, C-terminal domain"/>
    <property type="match status" value="1"/>
</dbReference>
<evidence type="ECO:0008006" key="4">
    <source>
        <dbReference type="Google" id="ProtNLM"/>
    </source>
</evidence>
<gene>
    <name evidence="2" type="ORF">DFJ43DRAFT_1090996</name>
</gene>
<keyword evidence="3" id="KW-1185">Reference proteome</keyword>
<comment type="caution">
    <text evidence="2">The sequence shown here is derived from an EMBL/GenBank/DDBJ whole genome shotgun (WGS) entry which is preliminary data.</text>
</comment>
<dbReference type="Proteomes" id="UP001176059">
    <property type="component" value="Unassembled WGS sequence"/>
</dbReference>
<dbReference type="PANTHER" id="PTHR11799:SF12">
    <property type="entry name" value="PARAOXONASE-RELATED"/>
    <property type="match status" value="1"/>
</dbReference>
<dbReference type="PANTHER" id="PTHR11799">
    <property type="entry name" value="PARAOXONASE"/>
    <property type="match status" value="1"/>
</dbReference>
<feature type="transmembrane region" description="Helical" evidence="1">
    <location>
        <begin position="7"/>
        <end position="28"/>
    </location>
</feature>
<reference evidence="2" key="2">
    <citation type="journal article" date="2023" name="Proc. Natl. Acad. Sci. U.S.A.">
        <title>A global phylogenomic analysis of the shiitake genus Lentinula.</title>
        <authorList>
            <person name="Sierra-Patev S."/>
            <person name="Min B."/>
            <person name="Naranjo-Ortiz M."/>
            <person name="Looney B."/>
            <person name="Konkel Z."/>
            <person name="Slot J.C."/>
            <person name="Sakamoto Y."/>
            <person name="Steenwyk J.L."/>
            <person name="Rokas A."/>
            <person name="Carro J."/>
            <person name="Camarero S."/>
            <person name="Ferreira P."/>
            <person name="Molpeceres G."/>
            <person name="Ruiz-Duenas F.J."/>
            <person name="Serrano A."/>
            <person name="Henrissat B."/>
            <person name="Drula E."/>
            <person name="Hughes K.W."/>
            <person name="Mata J.L."/>
            <person name="Ishikawa N.K."/>
            <person name="Vargas-Isla R."/>
            <person name="Ushijima S."/>
            <person name="Smith C.A."/>
            <person name="Donoghue J."/>
            <person name="Ahrendt S."/>
            <person name="Andreopoulos W."/>
            <person name="He G."/>
            <person name="LaButti K."/>
            <person name="Lipzen A."/>
            <person name="Ng V."/>
            <person name="Riley R."/>
            <person name="Sandor L."/>
            <person name="Barry K."/>
            <person name="Martinez A.T."/>
            <person name="Xiao Y."/>
            <person name="Gibbons J.G."/>
            <person name="Terashima K."/>
            <person name="Grigoriev I.V."/>
            <person name="Hibbett D."/>
        </authorList>
    </citation>
    <scope>NUCLEOTIDE SEQUENCE</scope>
    <source>
        <strain evidence="2">ET3784</strain>
    </source>
</reference>
<proteinExistence type="predicted"/>
<reference evidence="2" key="1">
    <citation type="submission" date="2022-08" db="EMBL/GenBank/DDBJ databases">
        <authorList>
            <consortium name="DOE Joint Genome Institute"/>
            <person name="Min B."/>
            <person name="Sierra-Patev S."/>
            <person name="Naranjo-Ortiz M."/>
            <person name="Looney B."/>
            <person name="Konkel Z."/>
            <person name="Slot J.C."/>
            <person name="Sakamoto Y."/>
            <person name="Steenwyk J.L."/>
            <person name="Rokas A."/>
            <person name="Carro J."/>
            <person name="Camarero S."/>
            <person name="Ferreira P."/>
            <person name="Molpeceres G."/>
            <person name="Ruiz-duenas F.J."/>
            <person name="Serrano A."/>
            <person name="Henrissat B."/>
            <person name="Drula E."/>
            <person name="Hughes K.W."/>
            <person name="Mata J.L."/>
            <person name="Ishikawa N.K."/>
            <person name="Vargas-Isla R."/>
            <person name="Ushijima S."/>
            <person name="Smith C.A."/>
            <person name="Ahrendt S."/>
            <person name="Andreopoulos W."/>
            <person name="He G."/>
            <person name="LaButti K."/>
            <person name="Lipzen A."/>
            <person name="Ng V."/>
            <person name="Riley R."/>
            <person name="Sandor L."/>
            <person name="Barry K."/>
            <person name="Martinez A.T."/>
            <person name="Xiao Y."/>
            <person name="Gibbons J.G."/>
            <person name="Terashima K."/>
            <person name="Hibbett D.S."/>
            <person name="Grigoriev I.V."/>
        </authorList>
    </citation>
    <scope>NUCLEOTIDE SEQUENCE</scope>
    <source>
        <strain evidence="2">ET3784</strain>
    </source>
</reference>
<evidence type="ECO:0000256" key="1">
    <source>
        <dbReference type="SAM" id="Phobius"/>
    </source>
</evidence>
<dbReference type="SUPFAM" id="SSF63829">
    <property type="entry name" value="Calcium-dependent phosphotriesterase"/>
    <property type="match status" value="1"/>
</dbReference>
<dbReference type="InterPro" id="IPR051288">
    <property type="entry name" value="Serum_paraoxonase/arylesterase"/>
</dbReference>
<dbReference type="InterPro" id="IPR011042">
    <property type="entry name" value="6-blade_b-propeller_TolB-like"/>
</dbReference>
<accession>A0AA38MWZ9</accession>
<sequence>MARVVPIVLGIVFTGLAVLYQIYLHPLFEVLGVFRTVQTFGLNASRCKRFPELQACEKIVLHQPSGVLYLACSTPESRIAWTPAMGQLNPQGRSTEDYIATFDPSTSKITKLHLENFVSDQPISVHGMDIVPSTSLSNPNNALYVYLVNHRAPTGSNPDSDARNVGADSVIELFNTTISGDRLTHIKTFRDPVILTPNDVAGQGDGRGFFFTNDHSSKIPRARIIQNAFTASTSVGYCHLDRGCKVAASGLHGNNGIVKALNDTVYVASNTGGKISIFERQGDDSLLLTDVVPIGQVLDNLSLDNEGNVWAAAFPKARDIIEHLSKNPQHISPVAAFKISSVNVDRNESFYGEKYIVEKVFEDNGTIVSGSTSIAYDSKRGLLFMHGVAAQHLVVCAL</sequence>
<protein>
    <recommendedName>
        <fullName evidence="4">Calcium-dependent phosphotriesterase</fullName>
    </recommendedName>
</protein>
<evidence type="ECO:0000313" key="2">
    <source>
        <dbReference type="EMBL" id="KAJ3724232.1"/>
    </source>
</evidence>